<dbReference type="AlphaFoldDB" id="A0A9P9YV84"/>
<reference evidence="3" key="1">
    <citation type="journal article" date="2023" name="Genome Biol. Evol.">
        <title>Long-read-based Genome Assembly of Drosophila gunungcola Reveals Fewer Chemosensory Genes in Flower-breeding Species.</title>
        <authorList>
            <person name="Negi A."/>
            <person name="Liao B.Y."/>
            <person name="Yeh S.D."/>
        </authorList>
    </citation>
    <scope>NUCLEOTIDE SEQUENCE</scope>
    <source>
        <strain evidence="3">Sukarami</strain>
    </source>
</reference>
<dbReference type="EMBL" id="JAMKOV010000002">
    <property type="protein sequence ID" value="KAI8043498.1"/>
    <property type="molecule type" value="Genomic_DNA"/>
</dbReference>
<name>A0A9P9YV84_9MUSC</name>
<feature type="compositionally biased region" description="Polar residues" evidence="1">
    <location>
        <begin position="100"/>
        <end position="110"/>
    </location>
</feature>
<feature type="transmembrane region" description="Helical" evidence="2">
    <location>
        <begin position="32"/>
        <end position="60"/>
    </location>
</feature>
<evidence type="ECO:0000256" key="1">
    <source>
        <dbReference type="SAM" id="MobiDB-lite"/>
    </source>
</evidence>
<evidence type="ECO:0000313" key="3">
    <source>
        <dbReference type="EMBL" id="KAI8043498.1"/>
    </source>
</evidence>
<feature type="non-terminal residue" evidence="3">
    <location>
        <position position="1"/>
    </location>
</feature>
<keyword evidence="2" id="KW-0472">Membrane</keyword>
<evidence type="ECO:0000313" key="4">
    <source>
        <dbReference type="Proteomes" id="UP001059596"/>
    </source>
</evidence>
<organism evidence="3 4">
    <name type="scientific">Drosophila gunungcola</name>
    <name type="common">fruit fly</name>
    <dbReference type="NCBI Taxonomy" id="103775"/>
    <lineage>
        <taxon>Eukaryota</taxon>
        <taxon>Metazoa</taxon>
        <taxon>Ecdysozoa</taxon>
        <taxon>Arthropoda</taxon>
        <taxon>Hexapoda</taxon>
        <taxon>Insecta</taxon>
        <taxon>Pterygota</taxon>
        <taxon>Neoptera</taxon>
        <taxon>Endopterygota</taxon>
        <taxon>Diptera</taxon>
        <taxon>Brachycera</taxon>
        <taxon>Muscomorpha</taxon>
        <taxon>Ephydroidea</taxon>
        <taxon>Drosophilidae</taxon>
        <taxon>Drosophila</taxon>
        <taxon>Sophophora</taxon>
    </lineage>
</organism>
<dbReference type="Proteomes" id="UP001059596">
    <property type="component" value="Unassembled WGS sequence"/>
</dbReference>
<keyword evidence="4" id="KW-1185">Reference proteome</keyword>
<sequence>VDVATCRHLLSVRAGAPLALALALQQKGHSAVASWLCSLGFGFGFCFCFCSCFGFGFGLVSARDSIRDSDSRFRFRCLAHSFSRKAKKQPASRERLFQNPEPSTQSPVSRKQNFRALKIGTSLRLAFGVRRLTFNETAKLKSNSPKTTQK</sequence>
<evidence type="ECO:0000256" key="2">
    <source>
        <dbReference type="SAM" id="Phobius"/>
    </source>
</evidence>
<keyword evidence="2" id="KW-0812">Transmembrane</keyword>
<gene>
    <name evidence="3" type="ORF">M5D96_004830</name>
</gene>
<comment type="caution">
    <text evidence="3">The sequence shown here is derived from an EMBL/GenBank/DDBJ whole genome shotgun (WGS) entry which is preliminary data.</text>
</comment>
<proteinExistence type="predicted"/>
<protein>
    <submittedName>
        <fullName evidence="3">Uncharacterized protein</fullName>
    </submittedName>
</protein>
<feature type="region of interest" description="Disordered" evidence="1">
    <location>
        <begin position="84"/>
        <end position="110"/>
    </location>
</feature>
<keyword evidence="2" id="KW-1133">Transmembrane helix</keyword>
<accession>A0A9P9YV84</accession>